<reference evidence="2 3" key="1">
    <citation type="journal article" date="2011" name="Science">
        <title>The ecoresponsive genome of Daphnia pulex.</title>
        <authorList>
            <person name="Colbourne J.K."/>
            <person name="Pfrender M.E."/>
            <person name="Gilbert D."/>
            <person name="Thomas W.K."/>
            <person name="Tucker A."/>
            <person name="Oakley T.H."/>
            <person name="Tokishita S."/>
            <person name="Aerts A."/>
            <person name="Arnold G.J."/>
            <person name="Basu M.K."/>
            <person name="Bauer D.J."/>
            <person name="Caceres C.E."/>
            <person name="Carmel L."/>
            <person name="Casola C."/>
            <person name="Choi J.H."/>
            <person name="Detter J.C."/>
            <person name="Dong Q."/>
            <person name="Dusheyko S."/>
            <person name="Eads B.D."/>
            <person name="Frohlich T."/>
            <person name="Geiler-Samerotte K.A."/>
            <person name="Gerlach D."/>
            <person name="Hatcher P."/>
            <person name="Jogdeo S."/>
            <person name="Krijgsveld J."/>
            <person name="Kriventseva E.V."/>
            <person name="Kultz D."/>
            <person name="Laforsch C."/>
            <person name="Lindquist E."/>
            <person name="Lopez J."/>
            <person name="Manak J.R."/>
            <person name="Muller J."/>
            <person name="Pangilinan J."/>
            <person name="Patwardhan R.P."/>
            <person name="Pitluck S."/>
            <person name="Pritham E.J."/>
            <person name="Rechtsteiner A."/>
            <person name="Rho M."/>
            <person name="Rogozin I.B."/>
            <person name="Sakarya O."/>
            <person name="Salamov A."/>
            <person name="Schaack S."/>
            <person name="Shapiro H."/>
            <person name="Shiga Y."/>
            <person name="Skalitzky C."/>
            <person name="Smith Z."/>
            <person name="Souvorov A."/>
            <person name="Sung W."/>
            <person name="Tang Z."/>
            <person name="Tsuchiya D."/>
            <person name="Tu H."/>
            <person name="Vos H."/>
            <person name="Wang M."/>
            <person name="Wolf Y.I."/>
            <person name="Yamagata H."/>
            <person name="Yamada T."/>
            <person name="Ye Y."/>
            <person name="Shaw J.R."/>
            <person name="Andrews J."/>
            <person name="Crease T.J."/>
            <person name="Tang H."/>
            <person name="Lucas S.M."/>
            <person name="Robertson H.M."/>
            <person name="Bork P."/>
            <person name="Koonin E.V."/>
            <person name="Zdobnov E.M."/>
            <person name="Grigoriev I.V."/>
            <person name="Lynch M."/>
            <person name="Boore J.L."/>
        </authorList>
    </citation>
    <scope>NUCLEOTIDE SEQUENCE [LARGE SCALE GENOMIC DNA]</scope>
</reference>
<gene>
    <name evidence="2" type="ORF">DAPPUDRAFT_313278</name>
</gene>
<dbReference type="Proteomes" id="UP000000305">
    <property type="component" value="Unassembled WGS sequence"/>
</dbReference>
<dbReference type="KEGG" id="dpx:DAPPUDRAFT_313278"/>
<dbReference type="InParanoid" id="E9G298"/>
<proteinExistence type="predicted"/>
<dbReference type="OrthoDB" id="10033548at2759"/>
<sequence>MAGSMTNPAAAAAAAAANAAAASYMANGQSGYGGASRFRRSTSYPGKNNVFGSTQFHMAPPTLEVTNIDENSDYMYQDPHGSITPSPLDNMRGLEYYLHDMMHNNAGSDGQDQQAKGGDEPD</sequence>
<dbReference type="AlphaFoldDB" id="E9G298"/>
<evidence type="ECO:0000256" key="1">
    <source>
        <dbReference type="SAM" id="MobiDB-lite"/>
    </source>
</evidence>
<dbReference type="HOGENOM" id="CLU_2029033_0_0_1"/>
<accession>E9G298</accession>
<evidence type="ECO:0000313" key="3">
    <source>
        <dbReference type="Proteomes" id="UP000000305"/>
    </source>
</evidence>
<evidence type="ECO:0000313" key="2">
    <source>
        <dbReference type="EMBL" id="EFX86207.1"/>
    </source>
</evidence>
<keyword evidence="3" id="KW-1185">Reference proteome</keyword>
<organism evidence="2 3">
    <name type="scientific">Daphnia pulex</name>
    <name type="common">Water flea</name>
    <dbReference type="NCBI Taxonomy" id="6669"/>
    <lineage>
        <taxon>Eukaryota</taxon>
        <taxon>Metazoa</taxon>
        <taxon>Ecdysozoa</taxon>
        <taxon>Arthropoda</taxon>
        <taxon>Crustacea</taxon>
        <taxon>Branchiopoda</taxon>
        <taxon>Diplostraca</taxon>
        <taxon>Cladocera</taxon>
        <taxon>Anomopoda</taxon>
        <taxon>Daphniidae</taxon>
        <taxon>Daphnia</taxon>
    </lineage>
</organism>
<protein>
    <submittedName>
        <fullName evidence="2">Uncharacterized protein</fullName>
    </submittedName>
</protein>
<feature type="region of interest" description="Disordered" evidence="1">
    <location>
        <begin position="102"/>
        <end position="122"/>
    </location>
</feature>
<name>E9G298_DAPPU</name>
<dbReference type="EMBL" id="GL732530">
    <property type="protein sequence ID" value="EFX86207.1"/>
    <property type="molecule type" value="Genomic_DNA"/>
</dbReference>
<feature type="compositionally biased region" description="Polar residues" evidence="1">
    <location>
        <begin position="105"/>
        <end position="114"/>
    </location>
</feature>